<proteinExistence type="predicted"/>
<sequence>MQTIFILMGRYDARVMVPLESVRQDFFPELSLNLLKAKTDSGEIPLIVTRLGSSQKSGRMVHVNDLADFLDGQVKKARTEARRRAA</sequence>
<dbReference type="EMBL" id="VAUA01000008">
    <property type="protein sequence ID" value="TLP60442.1"/>
    <property type="molecule type" value="Genomic_DNA"/>
</dbReference>
<evidence type="ECO:0000313" key="1">
    <source>
        <dbReference type="EMBL" id="TLP60442.1"/>
    </source>
</evidence>
<dbReference type="RefSeq" id="WP_138164202.1">
    <property type="nucleotide sequence ID" value="NZ_VAUA01000008.1"/>
</dbReference>
<evidence type="ECO:0000313" key="2">
    <source>
        <dbReference type="Proteomes" id="UP000305041"/>
    </source>
</evidence>
<organism evidence="1 2">
    <name type="scientific">Parasedimentitalea maritima</name>
    <dbReference type="NCBI Taxonomy" id="2578117"/>
    <lineage>
        <taxon>Bacteria</taxon>
        <taxon>Pseudomonadati</taxon>
        <taxon>Pseudomonadota</taxon>
        <taxon>Alphaproteobacteria</taxon>
        <taxon>Rhodobacterales</taxon>
        <taxon>Paracoccaceae</taxon>
        <taxon>Parasedimentitalea</taxon>
    </lineage>
</organism>
<name>A0ABY2UU63_9RHOB</name>
<gene>
    <name evidence="1" type="ORF">FEE96_16430</name>
</gene>
<reference evidence="1 2" key="1">
    <citation type="submission" date="2019-05" db="EMBL/GenBank/DDBJ databases">
        <title>Draft genome sequence of Pelagicola sp. DSW4-44.</title>
        <authorList>
            <person name="Oh J."/>
        </authorList>
    </citation>
    <scope>NUCLEOTIDE SEQUENCE [LARGE SCALE GENOMIC DNA]</scope>
    <source>
        <strain evidence="1 2">DSW4-44</strain>
    </source>
</reference>
<accession>A0ABY2UU63</accession>
<dbReference type="Proteomes" id="UP000305041">
    <property type="component" value="Unassembled WGS sequence"/>
</dbReference>
<protein>
    <submittedName>
        <fullName evidence="1">Pyocin activator protein PrtN</fullName>
    </submittedName>
</protein>
<keyword evidence="2" id="KW-1185">Reference proteome</keyword>
<dbReference type="InterPro" id="IPR020518">
    <property type="entry name" value="Tscrpt_reg_PrtN"/>
</dbReference>
<dbReference type="Pfam" id="PF11112">
    <property type="entry name" value="PyocinActivator"/>
    <property type="match status" value="1"/>
</dbReference>
<comment type="caution">
    <text evidence="1">The sequence shown here is derived from an EMBL/GenBank/DDBJ whole genome shotgun (WGS) entry which is preliminary data.</text>
</comment>